<accession>A0A221W7V2</accession>
<gene>
    <name evidence="5" type="ORF">AHOG_20830</name>
</gene>
<keyword evidence="3" id="KW-0418">Kinase</keyword>
<keyword evidence="6" id="KW-1185">Reference proteome</keyword>
<evidence type="ECO:0000313" key="5">
    <source>
        <dbReference type="EMBL" id="ASO21783.1"/>
    </source>
</evidence>
<dbReference type="GO" id="GO:0005524">
    <property type="term" value="F:ATP binding"/>
    <property type="evidence" value="ECO:0007669"/>
    <property type="project" value="UniProtKB-KW"/>
</dbReference>
<proteinExistence type="predicted"/>
<dbReference type="AlphaFoldDB" id="A0A221W7V2"/>
<evidence type="ECO:0000256" key="2">
    <source>
        <dbReference type="ARBA" id="ARBA00022741"/>
    </source>
</evidence>
<dbReference type="EMBL" id="CP022521">
    <property type="protein sequence ID" value="ASO21783.1"/>
    <property type="molecule type" value="Genomic_DNA"/>
</dbReference>
<keyword evidence="4" id="KW-0067">ATP-binding</keyword>
<sequence length="143" mass="14484">MTVPDAPRCAAAAAPALPAWLAARRWIPGGEPPALRISAATAIPSPTPRRGLVHLVVTTGSGGAEADFPVLLDVTRTPRDPSTTAPPPAEVDGWSIRPAVDDPAATAGLLNLIADGVDLGGLRGEAEPTVVLPPRSAGNGDLR</sequence>
<evidence type="ECO:0000313" key="6">
    <source>
        <dbReference type="Proteomes" id="UP000204221"/>
    </source>
</evidence>
<keyword evidence="1" id="KW-0808">Transferase</keyword>
<keyword evidence="2" id="KW-0547">Nucleotide-binding</keyword>
<protein>
    <submittedName>
        <fullName evidence="5">Uncharacterized protein</fullName>
    </submittedName>
</protein>
<evidence type="ECO:0000256" key="3">
    <source>
        <dbReference type="ARBA" id="ARBA00022777"/>
    </source>
</evidence>
<name>A0A221W7V2_9PSEU</name>
<dbReference type="InterPro" id="IPR040999">
    <property type="entry name" value="Mak_N_cap"/>
</dbReference>
<dbReference type="Proteomes" id="UP000204221">
    <property type="component" value="Chromosome"/>
</dbReference>
<dbReference type="Pfam" id="PF18085">
    <property type="entry name" value="Mak_N_cap"/>
    <property type="match status" value="1"/>
</dbReference>
<organism evidence="5 6">
    <name type="scientific">Actinoalloteichus hoggarensis</name>
    <dbReference type="NCBI Taxonomy" id="1470176"/>
    <lineage>
        <taxon>Bacteria</taxon>
        <taxon>Bacillati</taxon>
        <taxon>Actinomycetota</taxon>
        <taxon>Actinomycetes</taxon>
        <taxon>Pseudonocardiales</taxon>
        <taxon>Pseudonocardiaceae</taxon>
        <taxon>Actinoalloteichus</taxon>
    </lineage>
</organism>
<evidence type="ECO:0000256" key="1">
    <source>
        <dbReference type="ARBA" id="ARBA00022679"/>
    </source>
</evidence>
<evidence type="ECO:0000256" key="4">
    <source>
        <dbReference type="ARBA" id="ARBA00022840"/>
    </source>
</evidence>
<dbReference type="GO" id="GO:0016301">
    <property type="term" value="F:kinase activity"/>
    <property type="evidence" value="ECO:0007669"/>
    <property type="project" value="UniProtKB-KW"/>
</dbReference>
<dbReference type="KEGG" id="ahg:AHOG_20830"/>
<reference evidence="5 6" key="1">
    <citation type="submission" date="2017-07" db="EMBL/GenBank/DDBJ databases">
        <title>Complete genome sequence of Actinoalloteichus hoggarensis DSM 45943, type strain of Actinoalloteichus hoggarensis.</title>
        <authorList>
            <person name="Ruckert C."/>
            <person name="Nouioui I."/>
            <person name="Willmese J."/>
            <person name="van Wezel G."/>
            <person name="Klenk H.-P."/>
            <person name="Kalinowski J."/>
            <person name="Zotchev S.B."/>
        </authorList>
    </citation>
    <scope>NUCLEOTIDE SEQUENCE [LARGE SCALE GENOMIC DNA]</scope>
    <source>
        <strain evidence="5 6">DSM 45943</strain>
    </source>
</reference>
<dbReference type="RefSeq" id="WP_093942867.1">
    <property type="nucleotide sequence ID" value="NZ_CP022521.1"/>
</dbReference>